<dbReference type="Gene3D" id="3.30.420.10">
    <property type="entry name" value="Ribonuclease H-like superfamily/Ribonuclease H"/>
    <property type="match status" value="2"/>
</dbReference>
<evidence type="ECO:0000313" key="2">
    <source>
        <dbReference type="Proteomes" id="UP000499080"/>
    </source>
</evidence>
<dbReference type="InterPro" id="IPR036397">
    <property type="entry name" value="RNaseH_sf"/>
</dbReference>
<sequence length="299" mass="34584">MAWSLAWLGPHILPDRLTGATYRIFLEQVLPSLLQTVPLPIQRDMWFMQDGASAHFSSTVRHFLNATYPARCIGLGGPVAWPPRSPNLNPLGLFFWGQMKPLVYEMPVDSAEELVARIVVASYKINTPGIFERVRQSFLHRCELCNDTRGRHFEHLLCIAGNGTYTLSFTKPHVFQQDGVPPHWKLEVREFLNNVIPNRRTDRPGTNDKVMFVWSPKSPDITPFDFFLWGFVKDKVFVPPLTSNLEDLRTRIGNALNLVTPDMLKRVREEMDYRLDVVRMTRGSHIEHLQCHRKIDFYN</sequence>
<dbReference type="OrthoDB" id="6436917at2759"/>
<dbReference type="AlphaFoldDB" id="A0A4Y2J3N4"/>
<protein>
    <recommendedName>
        <fullName evidence="3">Transposable element Tc3 transposase</fullName>
    </recommendedName>
</protein>
<name>A0A4Y2J3N4_ARAVE</name>
<dbReference type="PANTHER" id="PTHR47326">
    <property type="entry name" value="TRANSPOSABLE ELEMENT TC3 TRANSPOSASE-LIKE PROTEIN"/>
    <property type="match status" value="1"/>
</dbReference>
<evidence type="ECO:0008006" key="3">
    <source>
        <dbReference type="Google" id="ProtNLM"/>
    </source>
</evidence>
<dbReference type="EMBL" id="BGPR01003164">
    <property type="protein sequence ID" value="GBM84505.1"/>
    <property type="molecule type" value="Genomic_DNA"/>
</dbReference>
<dbReference type="PANTHER" id="PTHR47326:SF1">
    <property type="entry name" value="HTH PSQ-TYPE DOMAIN-CONTAINING PROTEIN"/>
    <property type="match status" value="1"/>
</dbReference>
<reference evidence="1 2" key="1">
    <citation type="journal article" date="2019" name="Sci. Rep.">
        <title>Orb-weaving spider Araneus ventricosus genome elucidates the spidroin gene catalogue.</title>
        <authorList>
            <person name="Kono N."/>
            <person name="Nakamura H."/>
            <person name="Ohtoshi R."/>
            <person name="Moran D.A.P."/>
            <person name="Shinohara A."/>
            <person name="Yoshida Y."/>
            <person name="Fujiwara M."/>
            <person name="Mori M."/>
            <person name="Tomita M."/>
            <person name="Arakawa K."/>
        </authorList>
    </citation>
    <scope>NUCLEOTIDE SEQUENCE [LARGE SCALE GENOMIC DNA]</scope>
</reference>
<dbReference type="Proteomes" id="UP000499080">
    <property type="component" value="Unassembled WGS sequence"/>
</dbReference>
<dbReference type="GO" id="GO:0003676">
    <property type="term" value="F:nucleic acid binding"/>
    <property type="evidence" value="ECO:0007669"/>
    <property type="project" value="InterPro"/>
</dbReference>
<keyword evidence="2" id="KW-1185">Reference proteome</keyword>
<accession>A0A4Y2J3N4</accession>
<organism evidence="1 2">
    <name type="scientific">Araneus ventricosus</name>
    <name type="common">Orbweaver spider</name>
    <name type="synonym">Epeira ventricosa</name>
    <dbReference type="NCBI Taxonomy" id="182803"/>
    <lineage>
        <taxon>Eukaryota</taxon>
        <taxon>Metazoa</taxon>
        <taxon>Ecdysozoa</taxon>
        <taxon>Arthropoda</taxon>
        <taxon>Chelicerata</taxon>
        <taxon>Arachnida</taxon>
        <taxon>Araneae</taxon>
        <taxon>Araneomorphae</taxon>
        <taxon>Entelegynae</taxon>
        <taxon>Araneoidea</taxon>
        <taxon>Araneidae</taxon>
        <taxon>Araneus</taxon>
    </lineage>
</organism>
<comment type="caution">
    <text evidence="1">The sequence shown here is derived from an EMBL/GenBank/DDBJ whole genome shotgun (WGS) entry which is preliminary data.</text>
</comment>
<evidence type="ECO:0000313" key="1">
    <source>
        <dbReference type="EMBL" id="GBM84505.1"/>
    </source>
</evidence>
<proteinExistence type="predicted"/>
<gene>
    <name evidence="1" type="ORF">AVEN_67404_1</name>
</gene>